<dbReference type="OrthoDB" id="9797060at2"/>
<evidence type="ECO:0000313" key="3">
    <source>
        <dbReference type="Proteomes" id="UP000295391"/>
    </source>
</evidence>
<protein>
    <submittedName>
        <fullName evidence="2">Heme-degrading monooxygenase HmoA</fullName>
    </submittedName>
</protein>
<feature type="domain" description="ABM" evidence="1">
    <location>
        <begin position="2"/>
        <end position="90"/>
    </location>
</feature>
<keyword evidence="2" id="KW-0560">Oxidoreductase</keyword>
<dbReference type="Proteomes" id="UP000295391">
    <property type="component" value="Unassembled WGS sequence"/>
</dbReference>
<proteinExistence type="predicted"/>
<dbReference type="AlphaFoldDB" id="A0A4R6VPG3"/>
<dbReference type="PANTHER" id="PTHR37811">
    <property type="entry name" value="BLL5343 PROTEIN"/>
    <property type="match status" value="1"/>
</dbReference>
<dbReference type="PROSITE" id="PS51725">
    <property type="entry name" value="ABM"/>
    <property type="match status" value="1"/>
</dbReference>
<dbReference type="RefSeq" id="WP_133572740.1">
    <property type="nucleotide sequence ID" value="NZ_SNYR01000002.1"/>
</dbReference>
<dbReference type="InterPro" id="IPR007138">
    <property type="entry name" value="ABM_dom"/>
</dbReference>
<dbReference type="InterPro" id="IPR052936">
    <property type="entry name" value="Jasmonate_Hydroxylase-like"/>
</dbReference>
<dbReference type="PANTHER" id="PTHR37811:SF2">
    <property type="entry name" value="ABM DOMAIN-CONTAINING PROTEIN"/>
    <property type="match status" value="1"/>
</dbReference>
<name>A0A4R6VPG3_9HYPH</name>
<accession>A0A4R6VPG3</accession>
<evidence type="ECO:0000313" key="2">
    <source>
        <dbReference type="EMBL" id="TDQ64113.1"/>
    </source>
</evidence>
<organism evidence="2 3">
    <name type="scientific">Maritalea mobilis</name>
    <dbReference type="NCBI Taxonomy" id="483324"/>
    <lineage>
        <taxon>Bacteria</taxon>
        <taxon>Pseudomonadati</taxon>
        <taxon>Pseudomonadota</taxon>
        <taxon>Alphaproteobacteria</taxon>
        <taxon>Hyphomicrobiales</taxon>
        <taxon>Devosiaceae</taxon>
        <taxon>Maritalea</taxon>
    </lineage>
</organism>
<comment type="caution">
    <text evidence="2">The sequence shown here is derived from an EMBL/GenBank/DDBJ whole genome shotgun (WGS) entry which is preliminary data.</text>
</comment>
<dbReference type="GO" id="GO:0004497">
    <property type="term" value="F:monooxygenase activity"/>
    <property type="evidence" value="ECO:0007669"/>
    <property type="project" value="UniProtKB-KW"/>
</dbReference>
<sequence>MIALIFEVQPKADHAKSYFDIAIDLKPELEQIEGFISVERFESLAEKGKFLSLSFFENEEAIAQWRTHAHHRAAQNRGKNDLFAGYRIRVAHVVRDYGHGALTPSSSP</sequence>
<dbReference type="SUPFAM" id="SSF54909">
    <property type="entry name" value="Dimeric alpha+beta barrel"/>
    <property type="match status" value="1"/>
</dbReference>
<dbReference type="EMBL" id="SNYR01000002">
    <property type="protein sequence ID" value="TDQ64113.1"/>
    <property type="molecule type" value="Genomic_DNA"/>
</dbReference>
<dbReference type="InterPro" id="IPR011008">
    <property type="entry name" value="Dimeric_a/b-barrel"/>
</dbReference>
<dbReference type="Pfam" id="PF03992">
    <property type="entry name" value="ABM"/>
    <property type="match status" value="1"/>
</dbReference>
<gene>
    <name evidence="2" type="ORF">ATL17_2126</name>
</gene>
<dbReference type="Gene3D" id="3.30.70.100">
    <property type="match status" value="1"/>
</dbReference>
<evidence type="ECO:0000259" key="1">
    <source>
        <dbReference type="PROSITE" id="PS51725"/>
    </source>
</evidence>
<keyword evidence="3" id="KW-1185">Reference proteome</keyword>
<keyword evidence="2" id="KW-0503">Monooxygenase</keyword>
<reference evidence="2 3" key="1">
    <citation type="submission" date="2019-03" db="EMBL/GenBank/DDBJ databases">
        <title>Genomic Encyclopedia of Type Strains, Phase III (KMG-III): the genomes of soil and plant-associated and newly described type strains.</title>
        <authorList>
            <person name="Whitman W."/>
        </authorList>
    </citation>
    <scope>NUCLEOTIDE SEQUENCE [LARGE SCALE GENOMIC DNA]</scope>
    <source>
        <strain evidence="2 3">CGMCC 1.7002</strain>
    </source>
</reference>